<organism evidence="2 5">
    <name type="scientific">Iris pallida</name>
    <name type="common">Sweet iris</name>
    <dbReference type="NCBI Taxonomy" id="29817"/>
    <lineage>
        <taxon>Eukaryota</taxon>
        <taxon>Viridiplantae</taxon>
        <taxon>Streptophyta</taxon>
        <taxon>Embryophyta</taxon>
        <taxon>Tracheophyta</taxon>
        <taxon>Spermatophyta</taxon>
        <taxon>Magnoliopsida</taxon>
        <taxon>Liliopsida</taxon>
        <taxon>Asparagales</taxon>
        <taxon>Iridaceae</taxon>
        <taxon>Iridoideae</taxon>
        <taxon>Irideae</taxon>
        <taxon>Iris</taxon>
    </lineage>
</organism>
<feature type="compositionally biased region" description="Low complexity" evidence="1">
    <location>
        <begin position="38"/>
        <end position="57"/>
    </location>
</feature>
<gene>
    <name evidence="2" type="ORF">M6B38_240720</name>
    <name evidence="4" type="ORF">M6B38_305315</name>
    <name evidence="3" type="ORF">M6B38_347855</name>
</gene>
<dbReference type="EMBL" id="JANAVB010043901">
    <property type="protein sequence ID" value="KAJ6792250.1"/>
    <property type="molecule type" value="Genomic_DNA"/>
</dbReference>
<dbReference type="EMBL" id="JANAVB010008398">
    <property type="protein sequence ID" value="KAJ6841785.1"/>
    <property type="molecule type" value="Genomic_DNA"/>
</dbReference>
<evidence type="ECO:0000313" key="3">
    <source>
        <dbReference type="EMBL" id="KAJ6831668.1"/>
    </source>
</evidence>
<evidence type="ECO:0000313" key="5">
    <source>
        <dbReference type="Proteomes" id="UP001140949"/>
    </source>
</evidence>
<dbReference type="Proteomes" id="UP001140949">
    <property type="component" value="Unassembled WGS sequence"/>
</dbReference>
<evidence type="ECO:0000256" key="1">
    <source>
        <dbReference type="SAM" id="MobiDB-lite"/>
    </source>
</evidence>
<feature type="region of interest" description="Disordered" evidence="1">
    <location>
        <begin position="36"/>
        <end position="65"/>
    </location>
</feature>
<accession>A0AAX6DKE1</accession>
<proteinExistence type="predicted"/>
<comment type="caution">
    <text evidence="2">The sequence shown here is derived from an EMBL/GenBank/DDBJ whole genome shotgun (WGS) entry which is preliminary data.</text>
</comment>
<protein>
    <submittedName>
        <fullName evidence="2">DNA replication licensing factor MCM3</fullName>
    </submittedName>
</protein>
<evidence type="ECO:0000313" key="2">
    <source>
        <dbReference type="EMBL" id="KAJ6792250.1"/>
    </source>
</evidence>
<dbReference type="EMBL" id="JANAVB010016599">
    <property type="protein sequence ID" value="KAJ6831668.1"/>
    <property type="molecule type" value="Genomic_DNA"/>
</dbReference>
<dbReference type="AlphaFoldDB" id="A0AAX6DKE1"/>
<name>A0AAX6DKE1_IRIPA</name>
<reference evidence="2" key="1">
    <citation type="journal article" date="2023" name="GigaByte">
        <title>Genome assembly of the bearded iris, Iris pallida Lam.</title>
        <authorList>
            <person name="Bruccoleri R.E."/>
            <person name="Oakeley E.J."/>
            <person name="Faust A.M.E."/>
            <person name="Altorfer M."/>
            <person name="Dessus-Babus S."/>
            <person name="Burckhardt D."/>
            <person name="Oertli M."/>
            <person name="Naumann U."/>
            <person name="Petersen F."/>
            <person name="Wong J."/>
        </authorList>
    </citation>
    <scope>NUCLEOTIDE SEQUENCE</scope>
    <source>
        <strain evidence="2">GSM-AAB239-AS_SAM_17_03QT</strain>
    </source>
</reference>
<evidence type="ECO:0000313" key="4">
    <source>
        <dbReference type="EMBL" id="KAJ6841785.1"/>
    </source>
</evidence>
<keyword evidence="5" id="KW-1185">Reference proteome</keyword>
<sequence length="110" mass="12380">MYMRSIRDMIQNKQHRLIIGVDDLRNYSLNFSLSVHGRPSPASSAPPSLLPSRSSPPFTGNLSPSPQLRVSNIQCSHPNRWGLNPRIEAYIHRAPFVDCKTKVKGTDINQ</sequence>
<reference evidence="2" key="2">
    <citation type="submission" date="2023-04" db="EMBL/GenBank/DDBJ databases">
        <authorList>
            <person name="Bruccoleri R.E."/>
            <person name="Oakeley E.J."/>
            <person name="Faust A.-M."/>
            <person name="Dessus-Babus S."/>
            <person name="Altorfer M."/>
            <person name="Burckhardt D."/>
            <person name="Oertli M."/>
            <person name="Naumann U."/>
            <person name="Petersen F."/>
            <person name="Wong J."/>
        </authorList>
    </citation>
    <scope>NUCLEOTIDE SEQUENCE</scope>
    <source>
        <strain evidence="2">GSM-AAB239-AS_SAM_17_03QT</strain>
        <tissue evidence="2">Leaf</tissue>
    </source>
</reference>